<keyword evidence="2" id="KW-0479">Metal-binding</keyword>
<feature type="region of interest" description="Disordered" evidence="4">
    <location>
        <begin position="47"/>
        <end position="103"/>
    </location>
</feature>
<protein>
    <submittedName>
        <fullName evidence="6">Fungal specific transcription factor domain-containing protein</fullName>
    </submittedName>
</protein>
<evidence type="ECO:0000256" key="1">
    <source>
        <dbReference type="ARBA" id="ARBA00004123"/>
    </source>
</evidence>
<evidence type="ECO:0000313" key="7">
    <source>
        <dbReference type="Proteomes" id="UP001163105"/>
    </source>
</evidence>
<keyword evidence="7" id="KW-1185">Reference proteome</keyword>
<feature type="region of interest" description="Disordered" evidence="4">
    <location>
        <begin position="189"/>
        <end position="236"/>
    </location>
</feature>
<dbReference type="AlphaFoldDB" id="A0AB34FTS1"/>
<dbReference type="SUPFAM" id="SSF57701">
    <property type="entry name" value="Zn2/Cys6 DNA-binding domain"/>
    <property type="match status" value="1"/>
</dbReference>
<feature type="region of interest" description="Disordered" evidence="4">
    <location>
        <begin position="142"/>
        <end position="166"/>
    </location>
</feature>
<dbReference type="GO" id="GO:0008270">
    <property type="term" value="F:zinc ion binding"/>
    <property type="evidence" value="ECO:0007669"/>
    <property type="project" value="InterPro"/>
</dbReference>
<dbReference type="GO" id="GO:0005634">
    <property type="term" value="C:nucleus"/>
    <property type="evidence" value="ECO:0007669"/>
    <property type="project" value="UniProtKB-SubCell"/>
</dbReference>
<proteinExistence type="predicted"/>
<feature type="region of interest" description="Disordered" evidence="4">
    <location>
        <begin position="796"/>
        <end position="845"/>
    </location>
</feature>
<dbReference type="PANTHER" id="PTHR31001:SF50">
    <property type="entry name" value="ZN(II)2CYS6 TRANSCRIPTION FACTOR (EUROFUNG)"/>
    <property type="match status" value="1"/>
</dbReference>
<feature type="region of interest" description="Disordered" evidence="4">
    <location>
        <begin position="522"/>
        <end position="544"/>
    </location>
</feature>
<dbReference type="PROSITE" id="PS50048">
    <property type="entry name" value="ZN2_CY6_FUNGAL_2"/>
    <property type="match status" value="1"/>
</dbReference>
<dbReference type="InterPro" id="IPR007219">
    <property type="entry name" value="XnlR_reg_dom"/>
</dbReference>
<dbReference type="CDD" id="cd00067">
    <property type="entry name" value="GAL4"/>
    <property type="match status" value="1"/>
</dbReference>
<dbReference type="GO" id="GO:0003677">
    <property type="term" value="F:DNA binding"/>
    <property type="evidence" value="ECO:0007669"/>
    <property type="project" value="InterPro"/>
</dbReference>
<evidence type="ECO:0000256" key="3">
    <source>
        <dbReference type="ARBA" id="ARBA00023242"/>
    </source>
</evidence>
<dbReference type="Pfam" id="PF00172">
    <property type="entry name" value="Zn_clus"/>
    <property type="match status" value="1"/>
</dbReference>
<feature type="compositionally biased region" description="Low complexity" evidence="4">
    <location>
        <begin position="213"/>
        <end position="227"/>
    </location>
</feature>
<dbReference type="InterPro" id="IPR050613">
    <property type="entry name" value="Sec_Metabolite_Reg"/>
</dbReference>
<comment type="subcellular location">
    <subcellularLocation>
        <location evidence="1">Nucleus</location>
    </subcellularLocation>
</comment>
<dbReference type="CDD" id="cd12148">
    <property type="entry name" value="fungal_TF_MHR"/>
    <property type="match status" value="1"/>
</dbReference>
<accession>A0AB34FTS1</accession>
<dbReference type="Pfam" id="PF04082">
    <property type="entry name" value="Fungal_trans"/>
    <property type="match status" value="1"/>
</dbReference>
<comment type="caution">
    <text evidence="6">The sequence shown here is derived from an EMBL/GenBank/DDBJ whole genome shotgun (WGS) entry which is preliminary data.</text>
</comment>
<organism evidence="6 7">
    <name type="scientific">Purpureocillium lavendulum</name>
    <dbReference type="NCBI Taxonomy" id="1247861"/>
    <lineage>
        <taxon>Eukaryota</taxon>
        <taxon>Fungi</taxon>
        <taxon>Dikarya</taxon>
        <taxon>Ascomycota</taxon>
        <taxon>Pezizomycotina</taxon>
        <taxon>Sordariomycetes</taxon>
        <taxon>Hypocreomycetidae</taxon>
        <taxon>Hypocreales</taxon>
        <taxon>Ophiocordycipitaceae</taxon>
        <taxon>Purpureocillium</taxon>
    </lineage>
</organism>
<feature type="compositionally biased region" description="Polar residues" evidence="4">
    <location>
        <begin position="809"/>
        <end position="839"/>
    </location>
</feature>
<dbReference type="SMART" id="SM00906">
    <property type="entry name" value="Fungal_trans"/>
    <property type="match status" value="1"/>
</dbReference>
<keyword evidence="3" id="KW-0539">Nucleus</keyword>
<dbReference type="Gene3D" id="4.10.240.10">
    <property type="entry name" value="Zn(2)-C6 fungal-type DNA-binding domain"/>
    <property type="match status" value="1"/>
</dbReference>
<evidence type="ECO:0000256" key="2">
    <source>
        <dbReference type="ARBA" id="ARBA00022723"/>
    </source>
</evidence>
<dbReference type="EMBL" id="JAQHRD010000003">
    <property type="protein sequence ID" value="KAJ6442779.1"/>
    <property type="molecule type" value="Genomic_DNA"/>
</dbReference>
<evidence type="ECO:0000259" key="5">
    <source>
        <dbReference type="PROSITE" id="PS50048"/>
    </source>
</evidence>
<gene>
    <name evidence="6" type="ORF">O9K51_03954</name>
</gene>
<dbReference type="PANTHER" id="PTHR31001">
    <property type="entry name" value="UNCHARACTERIZED TRANSCRIPTIONAL REGULATORY PROTEIN"/>
    <property type="match status" value="1"/>
</dbReference>
<dbReference type="SMART" id="SM00066">
    <property type="entry name" value="GAL4"/>
    <property type="match status" value="1"/>
</dbReference>
<dbReference type="PROSITE" id="PS00463">
    <property type="entry name" value="ZN2_CY6_FUNGAL_1"/>
    <property type="match status" value="1"/>
</dbReference>
<feature type="domain" description="Zn(2)-C6 fungal-type" evidence="5">
    <location>
        <begin position="111"/>
        <end position="140"/>
    </location>
</feature>
<reference evidence="6" key="1">
    <citation type="submission" date="2023-01" db="EMBL/GenBank/DDBJ databases">
        <title>The growth and conidiation of Purpureocillium lavendulum are regulated by nitrogen source and histone H3K14 acetylation.</title>
        <authorList>
            <person name="Tang P."/>
            <person name="Han J."/>
            <person name="Zhang C."/>
            <person name="Tang P."/>
            <person name="Qi F."/>
            <person name="Zhang K."/>
            <person name="Liang L."/>
        </authorList>
    </citation>
    <scope>NUCLEOTIDE SEQUENCE</scope>
    <source>
        <strain evidence="6">YMF1.00683</strain>
    </source>
</reference>
<dbReference type="InterPro" id="IPR001138">
    <property type="entry name" value="Zn2Cys6_DnaBD"/>
</dbReference>
<feature type="region of interest" description="Disordered" evidence="4">
    <location>
        <begin position="284"/>
        <end position="310"/>
    </location>
</feature>
<sequence>MSPQAHCASSSAAYLRTIATTDAALKAVLHSVRGLCAAMATSFDFNSTGRRADGGDSASMPSPPSPTQHDAPSHHPHHPSNITVYQTTGPDAHTGPILAPGSGAPVLNPRSCVTCRRRKVRCDKQMPCSNCRRALIPCVFPAPGRAPRQQRPKDPNAPPKNSTQREVELIKRLRKLEGIVEELSGQIEVESGKAPSSVGSPPAALEGLQQRQGSGSLDALASGSPLSKNPDLSFDQDGEAAMKKDMQRNFGRMVLDDHSGTRRYVSSGFWSKLNDELDSIREETQRLTDEDADDSEYEGTPTDSPATGIGSISDHHSFVLGYRSADVSLKKCHPLPSHVTFLWSVYQENVEPLVKLLHIPTTDAVMREARRNHEKLSPGHEALVFAIYFAAITSLEPEEVETNFGANKDELLAQYRFALEQSLAKANFLDTSDIAVVQAFALFLIVVRRHDESRFCWALTGLLIRIAQGLGIHRDGSHFNLSPFDTEIRRRLWWAILMLDLRSAEELGTDMTIGEQSYDTKIPSNINDADISPESTEAPVPRDGRSDTAVSIVRAEICTLSRRLVTASSAMASLCPKADEGSIADREAMLIDVYRRIENKFLQHVLDETDPLYWVAAMIARVIMAKMCLVIYQPMLFPGSNYELSSEIRQRIYVAAIEVIEYGHKLNTDPRCKQYRWLFKTYTNWHAIAYTLIETCRRPWTALVERGWEAVNGYDKDPVEIAKRADHAAVFLPLRKLFIRARRHRESEIARLKANQEEARRLDFAERMNPAQARFGPVPGAENRMEQIREKWRMLTRPDGTSPLPYTFASRQQSTVPPSATEGPTSNSAMSTDATSSQHLKPPGDPIPLQMDISFEAMQYMDDLMSQPNLNIAEFYNVAGDQTKTADLSNTASPMPDFPNRGTEQQEAALRQQALTLQTQPPKDSHVPPYLWSDPFTVMNTKFEENSGMEDTDMLGDDFNWQDWSQSIRGLEMESTDPQKGW</sequence>
<evidence type="ECO:0000256" key="4">
    <source>
        <dbReference type="SAM" id="MobiDB-lite"/>
    </source>
</evidence>
<evidence type="ECO:0000313" key="6">
    <source>
        <dbReference type="EMBL" id="KAJ6442779.1"/>
    </source>
</evidence>
<dbReference type="GO" id="GO:0006351">
    <property type="term" value="P:DNA-templated transcription"/>
    <property type="evidence" value="ECO:0007669"/>
    <property type="project" value="InterPro"/>
</dbReference>
<dbReference type="Proteomes" id="UP001163105">
    <property type="component" value="Unassembled WGS sequence"/>
</dbReference>
<name>A0AB34FTS1_9HYPO</name>
<dbReference type="InterPro" id="IPR036864">
    <property type="entry name" value="Zn2-C6_fun-type_DNA-bd_sf"/>
</dbReference>
<dbReference type="GO" id="GO:0000981">
    <property type="term" value="F:DNA-binding transcription factor activity, RNA polymerase II-specific"/>
    <property type="evidence" value="ECO:0007669"/>
    <property type="project" value="InterPro"/>
</dbReference>